<name>A0AAV4WNC9_CAEEX</name>
<evidence type="ECO:0000313" key="1">
    <source>
        <dbReference type="EMBL" id="GIY84430.1"/>
    </source>
</evidence>
<accession>A0AAV4WNC9</accession>
<dbReference type="Proteomes" id="UP001054945">
    <property type="component" value="Unassembled WGS sequence"/>
</dbReference>
<reference evidence="1 2" key="1">
    <citation type="submission" date="2021-06" db="EMBL/GenBank/DDBJ databases">
        <title>Caerostris extrusa draft genome.</title>
        <authorList>
            <person name="Kono N."/>
            <person name="Arakawa K."/>
        </authorList>
    </citation>
    <scope>NUCLEOTIDE SEQUENCE [LARGE SCALE GENOMIC DNA]</scope>
</reference>
<organism evidence="1 2">
    <name type="scientific">Caerostris extrusa</name>
    <name type="common">Bark spider</name>
    <name type="synonym">Caerostris bankana</name>
    <dbReference type="NCBI Taxonomy" id="172846"/>
    <lineage>
        <taxon>Eukaryota</taxon>
        <taxon>Metazoa</taxon>
        <taxon>Ecdysozoa</taxon>
        <taxon>Arthropoda</taxon>
        <taxon>Chelicerata</taxon>
        <taxon>Arachnida</taxon>
        <taxon>Araneae</taxon>
        <taxon>Araneomorphae</taxon>
        <taxon>Entelegynae</taxon>
        <taxon>Araneoidea</taxon>
        <taxon>Araneidae</taxon>
        <taxon>Caerostris</taxon>
    </lineage>
</organism>
<keyword evidence="2" id="KW-1185">Reference proteome</keyword>
<evidence type="ECO:0000313" key="2">
    <source>
        <dbReference type="Proteomes" id="UP001054945"/>
    </source>
</evidence>
<proteinExistence type="predicted"/>
<dbReference type="AlphaFoldDB" id="A0AAV4WNC9"/>
<sequence>MLRVNVRDDTTYPLNYETAASKNIW</sequence>
<dbReference type="EMBL" id="BPLR01016513">
    <property type="protein sequence ID" value="GIY84430.1"/>
    <property type="molecule type" value="Genomic_DNA"/>
</dbReference>
<comment type="caution">
    <text evidence="1">The sequence shown here is derived from an EMBL/GenBank/DDBJ whole genome shotgun (WGS) entry which is preliminary data.</text>
</comment>
<feature type="non-terminal residue" evidence="1">
    <location>
        <position position="25"/>
    </location>
</feature>
<protein>
    <submittedName>
        <fullName evidence="1">Uncharacterized protein</fullName>
    </submittedName>
</protein>
<gene>
    <name evidence="1" type="ORF">CEXT_629701</name>
</gene>